<evidence type="ECO:0000256" key="2">
    <source>
        <dbReference type="ARBA" id="ARBA00022679"/>
    </source>
</evidence>
<dbReference type="Proteomes" id="UP000019365">
    <property type="component" value="Unassembled WGS sequence"/>
</dbReference>
<feature type="binding site" evidence="8">
    <location>
        <begin position="149"/>
        <end position="153"/>
    </location>
    <ligand>
        <name>substrate</name>
    </ligand>
</feature>
<evidence type="ECO:0000256" key="3">
    <source>
        <dbReference type="ARBA" id="ARBA00022694"/>
    </source>
</evidence>
<comment type="subcellular location">
    <subcellularLocation>
        <location evidence="8">Cytoplasm</location>
    </subcellularLocation>
</comment>
<name>W7ULB5_RUMFL</name>
<keyword evidence="6 8" id="KW-0012">Acyltransferase</keyword>
<dbReference type="EC" id="2.3.1.234" evidence="8"/>
<dbReference type="EMBL" id="ATAX01000011">
    <property type="protein sequence ID" value="EWM54578.1"/>
    <property type="molecule type" value="Genomic_DNA"/>
</dbReference>
<comment type="function">
    <text evidence="8">Required for the formation of a threonylcarbamoyl group on adenosine at position 37 (t(6)A37) in tRNAs that read codons beginning with adenine. Is involved in the transfer of the threonylcarbamoyl moiety of threonylcarbamoyl-AMP (TC-AMP) to the N6 group of A37, together with TsaE and TsaB. TsaD likely plays a direct catalytic role in this reaction.</text>
</comment>
<proteinExistence type="inferred from homology"/>
<dbReference type="Gene3D" id="3.30.420.40">
    <property type="match status" value="2"/>
</dbReference>
<dbReference type="eggNOG" id="COG0533">
    <property type="taxonomic scope" value="Bacteria"/>
</dbReference>
<keyword evidence="5 8" id="KW-0408">Iron</keyword>
<reference evidence="10 11" key="1">
    <citation type="journal article" date="2014" name="PLoS ONE">
        <title>Rumen cellulosomics: divergent fiber-degrading strategies revealed by comparative genome-wide analysis of six ruminococcal strains.</title>
        <authorList>
            <person name="Dassa B."/>
            <person name="Borovok I."/>
            <person name="Ruimy-Israeli V."/>
            <person name="Lamed R."/>
            <person name="Flint H.J."/>
            <person name="Duncan S.H."/>
            <person name="Henrissat B."/>
            <person name="Coutinho P."/>
            <person name="Morrison M."/>
            <person name="Mosoni P."/>
            <person name="Yeoman C.J."/>
            <person name="White B.A."/>
            <person name="Bayer E.A."/>
        </authorList>
    </citation>
    <scope>NUCLEOTIDE SEQUENCE [LARGE SCALE GENOMIC DNA]</scope>
    <source>
        <strain evidence="10 11">007c</strain>
    </source>
</reference>
<feature type="binding site" evidence="8">
    <location>
        <position position="195"/>
    </location>
    <ligand>
        <name>substrate</name>
    </ligand>
</feature>
<comment type="caution">
    <text evidence="10">The sequence shown here is derived from an EMBL/GenBank/DDBJ whole genome shotgun (WGS) entry which is preliminary data.</text>
</comment>
<evidence type="ECO:0000256" key="8">
    <source>
        <dbReference type="HAMAP-Rule" id="MF_01445"/>
    </source>
</evidence>
<dbReference type="PRINTS" id="PR00789">
    <property type="entry name" value="OSIALOPTASE"/>
</dbReference>
<dbReference type="AlphaFoldDB" id="W7ULB5"/>
<evidence type="ECO:0000256" key="1">
    <source>
        <dbReference type="ARBA" id="ARBA00022490"/>
    </source>
</evidence>
<feature type="binding site" evidence="8">
    <location>
        <position position="182"/>
    </location>
    <ligand>
        <name>substrate</name>
    </ligand>
</feature>
<feature type="binding site" evidence="8">
    <location>
        <position position="317"/>
    </location>
    <ligand>
        <name>Fe cation</name>
        <dbReference type="ChEBI" id="CHEBI:24875"/>
    </ligand>
</feature>
<dbReference type="NCBIfam" id="TIGR00329">
    <property type="entry name" value="gcp_kae1"/>
    <property type="match status" value="1"/>
</dbReference>
<evidence type="ECO:0000256" key="7">
    <source>
        <dbReference type="ARBA" id="ARBA00048117"/>
    </source>
</evidence>
<evidence type="ECO:0000256" key="4">
    <source>
        <dbReference type="ARBA" id="ARBA00022723"/>
    </source>
</evidence>
<keyword evidence="1 8" id="KW-0963">Cytoplasm</keyword>
<dbReference type="GO" id="GO:0002949">
    <property type="term" value="P:tRNA threonylcarbamoyladenosine modification"/>
    <property type="evidence" value="ECO:0007669"/>
    <property type="project" value="UniProtKB-UniRule"/>
</dbReference>
<evidence type="ECO:0000313" key="10">
    <source>
        <dbReference type="EMBL" id="EWM54578.1"/>
    </source>
</evidence>
<organism evidence="10 11">
    <name type="scientific">Ruminococcus flavefaciens 007c</name>
    <dbReference type="NCBI Taxonomy" id="1341157"/>
    <lineage>
        <taxon>Bacteria</taxon>
        <taxon>Bacillati</taxon>
        <taxon>Bacillota</taxon>
        <taxon>Clostridia</taxon>
        <taxon>Eubacteriales</taxon>
        <taxon>Oscillospiraceae</taxon>
        <taxon>Ruminococcus</taxon>
    </lineage>
</organism>
<accession>W7ULB5</accession>
<dbReference type="InterPro" id="IPR017861">
    <property type="entry name" value="KAE1/TsaD"/>
</dbReference>
<feature type="binding site" evidence="8">
    <location>
        <position position="289"/>
    </location>
    <ligand>
        <name>substrate</name>
    </ligand>
</feature>
<dbReference type="InterPro" id="IPR043129">
    <property type="entry name" value="ATPase_NBD"/>
</dbReference>
<dbReference type="Pfam" id="PF00814">
    <property type="entry name" value="TsaD"/>
    <property type="match status" value="1"/>
</dbReference>
<dbReference type="NCBIfam" id="TIGR03723">
    <property type="entry name" value="T6A_TsaD_YgjD"/>
    <property type="match status" value="1"/>
</dbReference>
<feature type="binding site" evidence="8">
    <location>
        <position position="199"/>
    </location>
    <ligand>
        <name>substrate</name>
    </ligand>
</feature>
<feature type="binding site" evidence="8">
    <location>
        <position position="130"/>
    </location>
    <ligand>
        <name>Fe cation</name>
        <dbReference type="ChEBI" id="CHEBI:24875"/>
    </ligand>
</feature>
<comment type="similarity">
    <text evidence="8">Belongs to the KAE1 / TsaD family.</text>
</comment>
<dbReference type="SUPFAM" id="SSF53067">
    <property type="entry name" value="Actin-like ATPase domain"/>
    <property type="match status" value="2"/>
</dbReference>
<feature type="binding site" evidence="8">
    <location>
        <position position="126"/>
    </location>
    <ligand>
        <name>Fe cation</name>
        <dbReference type="ChEBI" id="CHEBI:24875"/>
    </ligand>
</feature>
<gene>
    <name evidence="8" type="primary">tsaD</name>
    <name evidence="10" type="ORF">RF007C_00435</name>
</gene>
<feature type="domain" description="Gcp-like" evidence="9">
    <location>
        <begin position="38"/>
        <end position="323"/>
    </location>
</feature>
<evidence type="ECO:0000256" key="6">
    <source>
        <dbReference type="ARBA" id="ARBA00023315"/>
    </source>
</evidence>
<dbReference type="PANTHER" id="PTHR11735">
    <property type="entry name" value="TRNA N6-ADENOSINE THREONYLCARBAMOYLTRANSFERASE"/>
    <property type="match status" value="1"/>
</dbReference>
<protein>
    <recommendedName>
        <fullName evidence="8">tRNA N6-adenosine threonylcarbamoyltransferase</fullName>
        <ecNumber evidence="8">2.3.1.234</ecNumber>
    </recommendedName>
    <alternativeName>
        <fullName evidence="8">N6-L-threonylcarbamoyladenine synthase</fullName>
        <shortName evidence="8">t(6)A synthase</shortName>
    </alternativeName>
    <alternativeName>
        <fullName evidence="8">t(6)A37 threonylcarbamoyladenosine biosynthesis protein TsaD</fullName>
    </alternativeName>
    <alternativeName>
        <fullName evidence="8">tRNA threonylcarbamoyladenosine biosynthesis protein TsaD</fullName>
    </alternativeName>
</protein>
<evidence type="ECO:0000259" key="9">
    <source>
        <dbReference type="Pfam" id="PF00814"/>
    </source>
</evidence>
<comment type="cofactor">
    <cofactor evidence="8">
        <name>Fe(2+)</name>
        <dbReference type="ChEBI" id="CHEBI:29033"/>
    </cofactor>
    <text evidence="8">Binds 1 Fe(2+) ion per subunit.</text>
</comment>
<dbReference type="CDD" id="cd24133">
    <property type="entry name" value="ASKHA_NBD_TsaD_bac"/>
    <property type="match status" value="1"/>
</dbReference>
<sequence>MYAPEQINKNERRYSMLILGIESSCDETAASVVKDCRTILSSVVSTQIEEHKKYGGVVPEIASRRHCENILGVVRQALDEADVSLYDLDGIAVTYAPGLIGALLVGVSFAKALAMSAGKPLIPVHHIAGHIATNYLTFPDLEPPYLCLVASGGHSHIIEVLSYTEFRVAGRTHDDAAGECFDKCARAMGFPYPGGVHIDNAAKTGDRNAFRLPHPAVAGSEFDFSFSGLKTNVINLLHNAEQKGTEINRNDLAASLQGTIADILTDKTIKAAEALSYKKVTLAGGVSANTGVRAALSEACAKKGFEFYMPEKKLCGDNGAMIACQGSYNFIAGITADESLNAIATLSMEEI</sequence>
<keyword evidence="3 8" id="KW-0819">tRNA processing</keyword>
<keyword evidence="11" id="KW-1185">Reference proteome</keyword>
<keyword evidence="2 8" id="KW-0808">Transferase</keyword>
<comment type="catalytic activity">
    <reaction evidence="7 8">
        <text>L-threonylcarbamoyladenylate + adenosine(37) in tRNA = N(6)-L-threonylcarbamoyladenosine(37) in tRNA + AMP + H(+)</text>
        <dbReference type="Rhea" id="RHEA:37059"/>
        <dbReference type="Rhea" id="RHEA-COMP:10162"/>
        <dbReference type="Rhea" id="RHEA-COMP:10163"/>
        <dbReference type="ChEBI" id="CHEBI:15378"/>
        <dbReference type="ChEBI" id="CHEBI:73682"/>
        <dbReference type="ChEBI" id="CHEBI:74411"/>
        <dbReference type="ChEBI" id="CHEBI:74418"/>
        <dbReference type="ChEBI" id="CHEBI:456215"/>
        <dbReference type="EC" id="2.3.1.234"/>
    </reaction>
</comment>
<evidence type="ECO:0000313" key="11">
    <source>
        <dbReference type="Proteomes" id="UP000019365"/>
    </source>
</evidence>
<dbReference type="PATRIC" id="fig|1341157.4.peg.767"/>
<dbReference type="HAMAP" id="MF_01445">
    <property type="entry name" value="TsaD"/>
    <property type="match status" value="1"/>
</dbReference>
<dbReference type="GO" id="GO:0061711">
    <property type="term" value="F:tRNA N(6)-L-threonylcarbamoyladenine synthase activity"/>
    <property type="evidence" value="ECO:0007669"/>
    <property type="project" value="UniProtKB-EC"/>
</dbReference>
<dbReference type="GO" id="GO:0005737">
    <property type="term" value="C:cytoplasm"/>
    <property type="evidence" value="ECO:0007669"/>
    <property type="project" value="UniProtKB-SubCell"/>
</dbReference>
<dbReference type="FunFam" id="3.30.420.40:FF:000040">
    <property type="entry name" value="tRNA N6-adenosine threonylcarbamoyltransferase"/>
    <property type="match status" value="1"/>
</dbReference>
<evidence type="ECO:0000256" key="5">
    <source>
        <dbReference type="ARBA" id="ARBA00023004"/>
    </source>
</evidence>
<dbReference type="PANTHER" id="PTHR11735:SF6">
    <property type="entry name" value="TRNA N6-ADENOSINE THREONYLCARBAMOYLTRANSFERASE, MITOCHONDRIAL"/>
    <property type="match status" value="1"/>
</dbReference>
<keyword evidence="4 8" id="KW-0479">Metal-binding</keyword>
<dbReference type="GO" id="GO:0005506">
    <property type="term" value="F:iron ion binding"/>
    <property type="evidence" value="ECO:0007669"/>
    <property type="project" value="UniProtKB-UniRule"/>
</dbReference>
<dbReference type="InterPro" id="IPR022450">
    <property type="entry name" value="TsaD"/>
</dbReference>
<dbReference type="InterPro" id="IPR000905">
    <property type="entry name" value="Gcp-like_dom"/>
</dbReference>